<feature type="transmembrane region" description="Helical" evidence="7">
    <location>
        <begin position="611"/>
        <end position="632"/>
    </location>
</feature>
<comment type="similarity">
    <text evidence="2 7">Belongs to the CTL (choline transporter-like) family.</text>
</comment>
<dbReference type="EMBL" id="BRYB01002481">
    <property type="protein sequence ID" value="GMI20315.1"/>
    <property type="molecule type" value="Genomic_DNA"/>
</dbReference>
<evidence type="ECO:0000313" key="8">
    <source>
        <dbReference type="EMBL" id="GMI20315.1"/>
    </source>
</evidence>
<protein>
    <recommendedName>
        <fullName evidence="7">Choline transporter-like protein</fullName>
    </recommendedName>
</protein>
<feature type="transmembrane region" description="Helical" evidence="7">
    <location>
        <begin position="348"/>
        <end position="370"/>
    </location>
</feature>
<feature type="transmembrane region" description="Helical" evidence="7">
    <location>
        <begin position="306"/>
        <end position="327"/>
    </location>
</feature>
<name>A0ABQ6M667_9STRA</name>
<evidence type="ECO:0000256" key="1">
    <source>
        <dbReference type="ARBA" id="ARBA00004141"/>
    </source>
</evidence>
<feature type="transmembrane region" description="Helical" evidence="7">
    <location>
        <begin position="227"/>
        <end position="251"/>
    </location>
</feature>
<feature type="non-terminal residue" evidence="8">
    <location>
        <position position="1"/>
    </location>
</feature>
<gene>
    <name evidence="8" type="ORF">TeGR_g8471</name>
</gene>
<evidence type="ECO:0000256" key="4">
    <source>
        <dbReference type="ARBA" id="ARBA00022989"/>
    </source>
</evidence>
<reference evidence="8 9" key="1">
    <citation type="journal article" date="2023" name="Commun. Biol.">
        <title>Genome analysis of Parmales, the sister group of diatoms, reveals the evolutionary specialization of diatoms from phago-mixotrophs to photoautotrophs.</title>
        <authorList>
            <person name="Ban H."/>
            <person name="Sato S."/>
            <person name="Yoshikawa S."/>
            <person name="Yamada K."/>
            <person name="Nakamura Y."/>
            <person name="Ichinomiya M."/>
            <person name="Sato N."/>
            <person name="Blanc-Mathieu R."/>
            <person name="Endo H."/>
            <person name="Kuwata A."/>
            <person name="Ogata H."/>
        </authorList>
    </citation>
    <scope>NUCLEOTIDE SEQUENCE [LARGE SCALE GENOMIC DNA]</scope>
</reference>
<evidence type="ECO:0000313" key="9">
    <source>
        <dbReference type="Proteomes" id="UP001165060"/>
    </source>
</evidence>
<evidence type="ECO:0000256" key="6">
    <source>
        <dbReference type="ARBA" id="ARBA00023180"/>
    </source>
</evidence>
<sequence length="681" mass="74042">PPPPTTGIGGYAIANGDYRVVLNPMDLAGNVCNIHYEGSEDMSDFPVLYYTNMYSIGVCVSECPAVEAGIDAGGASIGVSGFYPGETEGLTAITVADYSEETGFDLCDVTAEAGVTNPCDWRKAMVEVAAETDGYMVRGGSAGLGYGFPVLDTYRFMNRCILTSNAAIQLEASFNAAMQTSDEDSGFLEKLQSDLYTAQGWILGFGFVVAMFVSFFYTFFLRLPGVLFIMIWGCIAAVFGMFFGIGGYGIYTHGLWTATESSCTDGTSTDQATCEADGSQATWVTVCVNEECNDGHTATEADTLLYISYAFMGVAAIWFVLICFLRARIQLALEIVKQAAKAIRAMPMMIVFPLMQCIAFVIFMVVWMLYAVHVASLGKADVTGVCNDGISFTETICNTAGNVWIPYQTFTYGVTEDGVDLEQAGWYLLFCYFWTSQFIIAIGQIVIAMCVAKWYFARDKSTIGNLTVTSSIKDSMYYHTGTAAFGSLLIAIIKMIRAAIAYAQKKAKESGSKTAQAVLCALQCYMWCMEKCMKFLNKNAYIQTAIFGKNFCMAAKAAFFLILRNIARIGACTLVSEFVIIIGKVFICVITGGLCYFAIGSGDVDLNSPLGPVFFVMILSYFTAAMFMNIFAMGISTILQCFVADEEMFDASSRFAESELASFIDANGAPPKAEKKEDNTL</sequence>
<keyword evidence="9" id="KW-1185">Reference proteome</keyword>
<keyword evidence="5 7" id="KW-0472">Membrane</keyword>
<dbReference type="PANTHER" id="PTHR12385:SF14">
    <property type="entry name" value="CHOLINE TRANSPORTER-LIKE 2"/>
    <property type="match status" value="1"/>
</dbReference>
<evidence type="ECO:0000256" key="3">
    <source>
        <dbReference type="ARBA" id="ARBA00022692"/>
    </source>
</evidence>
<organism evidence="8 9">
    <name type="scientific">Tetraparma gracilis</name>
    <dbReference type="NCBI Taxonomy" id="2962635"/>
    <lineage>
        <taxon>Eukaryota</taxon>
        <taxon>Sar</taxon>
        <taxon>Stramenopiles</taxon>
        <taxon>Ochrophyta</taxon>
        <taxon>Bolidophyceae</taxon>
        <taxon>Parmales</taxon>
        <taxon>Triparmaceae</taxon>
        <taxon>Tetraparma</taxon>
    </lineage>
</organism>
<feature type="transmembrane region" description="Helical" evidence="7">
    <location>
        <begin position="575"/>
        <end position="599"/>
    </location>
</feature>
<evidence type="ECO:0000256" key="5">
    <source>
        <dbReference type="ARBA" id="ARBA00023136"/>
    </source>
</evidence>
<dbReference type="PANTHER" id="PTHR12385">
    <property type="entry name" value="CHOLINE TRANSPORTER-LIKE (SLC FAMILY 44)"/>
    <property type="match status" value="1"/>
</dbReference>
<evidence type="ECO:0000256" key="2">
    <source>
        <dbReference type="ARBA" id="ARBA00007168"/>
    </source>
</evidence>
<comment type="caution">
    <text evidence="8">The sequence shown here is derived from an EMBL/GenBank/DDBJ whole genome shotgun (WGS) entry which is preliminary data.</text>
</comment>
<feature type="transmembrane region" description="Helical" evidence="7">
    <location>
        <begin position="540"/>
        <end position="563"/>
    </location>
</feature>
<feature type="transmembrane region" description="Helical" evidence="7">
    <location>
        <begin position="200"/>
        <end position="220"/>
    </location>
</feature>
<proteinExistence type="inferred from homology"/>
<dbReference type="Pfam" id="PF04515">
    <property type="entry name" value="Choline_transpo"/>
    <property type="match status" value="1"/>
</dbReference>
<comment type="subcellular location">
    <subcellularLocation>
        <location evidence="7">Cell membrane</location>
        <topology evidence="7">Multi-pass membrane protein</topology>
    </subcellularLocation>
    <subcellularLocation>
        <location evidence="1">Membrane</location>
        <topology evidence="1">Multi-pass membrane protein</topology>
    </subcellularLocation>
</comment>
<evidence type="ECO:0000256" key="7">
    <source>
        <dbReference type="RuleBase" id="RU368066"/>
    </source>
</evidence>
<dbReference type="InterPro" id="IPR007603">
    <property type="entry name" value="Choline_transptr-like"/>
</dbReference>
<dbReference type="Proteomes" id="UP001165060">
    <property type="component" value="Unassembled WGS sequence"/>
</dbReference>
<feature type="transmembrane region" description="Helical" evidence="7">
    <location>
        <begin position="477"/>
        <end position="500"/>
    </location>
</feature>
<keyword evidence="3 7" id="KW-0812">Transmembrane</keyword>
<feature type="transmembrane region" description="Helical" evidence="7">
    <location>
        <begin position="426"/>
        <end position="456"/>
    </location>
</feature>
<keyword evidence="6" id="KW-0325">Glycoprotein</keyword>
<keyword evidence="4 7" id="KW-1133">Transmembrane helix</keyword>
<accession>A0ABQ6M667</accession>
<comment type="function">
    <text evidence="7">Choline transporter.</text>
</comment>